<evidence type="ECO:0000313" key="2">
    <source>
        <dbReference type="Proteomes" id="UP000198426"/>
    </source>
</evidence>
<gene>
    <name evidence="1" type="ORF">SAMN05421757_107239</name>
</gene>
<reference evidence="1 2" key="1">
    <citation type="submission" date="2017-06" db="EMBL/GenBank/DDBJ databases">
        <authorList>
            <person name="Kim H.J."/>
            <person name="Triplett B.A."/>
        </authorList>
    </citation>
    <scope>NUCLEOTIDE SEQUENCE [LARGE SCALE GENOMIC DNA]</scope>
    <source>
        <strain evidence="1 2">DSM 29339</strain>
    </source>
</reference>
<sequence>MCWNTSASVAMVVVGSAAATLAWSRNEPLAIWGTLAYFTVIEALQATG</sequence>
<dbReference type="RefSeq" id="WP_176442919.1">
    <property type="nucleotide sequence ID" value="NZ_FZOY01000007.1"/>
</dbReference>
<dbReference type="EMBL" id="FZOY01000007">
    <property type="protein sequence ID" value="SNT19571.1"/>
    <property type="molecule type" value="Genomic_DNA"/>
</dbReference>
<accession>A0A239KN29</accession>
<keyword evidence="2" id="KW-1185">Reference proteome</keyword>
<protein>
    <submittedName>
        <fullName evidence="1">Uncharacterized protein</fullName>
    </submittedName>
</protein>
<evidence type="ECO:0000313" key="1">
    <source>
        <dbReference type="EMBL" id="SNT19571.1"/>
    </source>
</evidence>
<dbReference type="Proteomes" id="UP000198426">
    <property type="component" value="Unassembled WGS sequence"/>
</dbReference>
<proteinExistence type="predicted"/>
<dbReference type="AlphaFoldDB" id="A0A239KN29"/>
<name>A0A239KN29_9RHOB</name>
<organism evidence="1 2">
    <name type="scientific">Tropicimonas sediminicola</name>
    <dbReference type="NCBI Taxonomy" id="1031541"/>
    <lineage>
        <taxon>Bacteria</taxon>
        <taxon>Pseudomonadati</taxon>
        <taxon>Pseudomonadota</taxon>
        <taxon>Alphaproteobacteria</taxon>
        <taxon>Rhodobacterales</taxon>
        <taxon>Roseobacteraceae</taxon>
        <taxon>Tropicimonas</taxon>
    </lineage>
</organism>